<reference evidence="2 3" key="1">
    <citation type="submission" date="2023-04" db="EMBL/GenBank/DDBJ databases">
        <title>Genome of Basidiobolus ranarum AG-B5.</title>
        <authorList>
            <person name="Stajich J.E."/>
            <person name="Carter-House D."/>
            <person name="Gryganskyi A."/>
        </authorList>
    </citation>
    <scope>NUCLEOTIDE SEQUENCE [LARGE SCALE GENOMIC DNA]</scope>
    <source>
        <strain evidence="2 3">AG-B5</strain>
    </source>
</reference>
<evidence type="ECO:0000256" key="1">
    <source>
        <dbReference type="SAM" id="MobiDB-lite"/>
    </source>
</evidence>
<comment type="caution">
    <text evidence="2">The sequence shown here is derived from an EMBL/GenBank/DDBJ whole genome shotgun (WGS) entry which is preliminary data.</text>
</comment>
<accession>A0ABR2W6J6</accession>
<name>A0ABR2W6J6_9FUNG</name>
<feature type="compositionally biased region" description="Polar residues" evidence="1">
    <location>
        <begin position="43"/>
        <end position="63"/>
    </location>
</feature>
<dbReference type="EMBL" id="JASJQH010006993">
    <property type="protein sequence ID" value="KAK9721059.1"/>
    <property type="molecule type" value="Genomic_DNA"/>
</dbReference>
<keyword evidence="3" id="KW-1185">Reference proteome</keyword>
<evidence type="ECO:0000313" key="3">
    <source>
        <dbReference type="Proteomes" id="UP001479436"/>
    </source>
</evidence>
<feature type="region of interest" description="Disordered" evidence="1">
    <location>
        <begin position="36"/>
        <end position="79"/>
    </location>
</feature>
<sequence>MALVERWNQGLRSASGNGHRLSISLNNLSRFYTRKAPEREDSNISPGGSVNRRSWTSEDSSPEINIRSRQDSISSTSSDLSSCKEGLFHLENEEMLVDFYNTDISAVPSLLLWKRSIGDSISVSEANYTHQALNVDVQTQEILNVSQLTDRRIVVVINDHQLQRTEIFIEYATTLNSALAQRSPKLILKRMYDLVGLNFVRNMLAVYSHADGELALVSCKRDSVEVINSACVFASGCPQSNRVKKLMFVHGSSELCMVTEYGLRALSLSTHYK</sequence>
<proteinExistence type="predicted"/>
<gene>
    <name evidence="2" type="ORF">K7432_003737</name>
</gene>
<dbReference type="Proteomes" id="UP001479436">
    <property type="component" value="Unassembled WGS sequence"/>
</dbReference>
<organism evidence="2 3">
    <name type="scientific">Basidiobolus ranarum</name>
    <dbReference type="NCBI Taxonomy" id="34480"/>
    <lineage>
        <taxon>Eukaryota</taxon>
        <taxon>Fungi</taxon>
        <taxon>Fungi incertae sedis</taxon>
        <taxon>Zoopagomycota</taxon>
        <taxon>Entomophthoromycotina</taxon>
        <taxon>Basidiobolomycetes</taxon>
        <taxon>Basidiobolales</taxon>
        <taxon>Basidiobolaceae</taxon>
        <taxon>Basidiobolus</taxon>
    </lineage>
</organism>
<evidence type="ECO:0000313" key="2">
    <source>
        <dbReference type="EMBL" id="KAK9721059.1"/>
    </source>
</evidence>
<protein>
    <submittedName>
        <fullName evidence="2">Uncharacterized protein</fullName>
    </submittedName>
</protein>